<keyword evidence="3" id="KW-1185">Reference proteome</keyword>
<reference evidence="1 3" key="1">
    <citation type="submission" date="2023-09" db="EMBL/GenBank/DDBJ databases">
        <title>Flavobacterium sp. a novel bacteria isolate from Pepper rhizosphere.</title>
        <authorList>
            <person name="Peng Y."/>
            <person name="Lee J."/>
        </authorList>
    </citation>
    <scope>NUCLEOTIDE SEQUENCE</scope>
    <source>
        <strain evidence="1">PMR2A8</strain>
        <strain evidence="2 3">PMTSA4</strain>
    </source>
</reference>
<dbReference type="RefSeq" id="WP_313324347.1">
    <property type="nucleotide sequence ID" value="NZ_CP134878.1"/>
</dbReference>
<evidence type="ECO:0000313" key="3">
    <source>
        <dbReference type="Proteomes" id="UP001304515"/>
    </source>
</evidence>
<dbReference type="AlphaFoldDB" id="A0AA96J2T7"/>
<evidence type="ECO:0000313" key="2">
    <source>
        <dbReference type="EMBL" id="WNM20844.1"/>
    </source>
</evidence>
<evidence type="ECO:0000313" key="1">
    <source>
        <dbReference type="EMBL" id="WNM19455.1"/>
    </source>
</evidence>
<sequence length="114" mass="13390">MNNHNFYIQQSHFFIDDFLLINAPSIIEKFLIVDDIIILLLSSTDLESDRNIYCFDFQGNLIWIISEVTKLHDKNYFTNIYINKNDELMAYNLNGIEVTIDKEKGLIINAELIK</sequence>
<name>A0AA96J2T7_9FLAO</name>
<protein>
    <submittedName>
        <fullName evidence="1">Uncharacterized protein</fullName>
    </submittedName>
</protein>
<accession>A0AA96EYK8</accession>
<dbReference type="EMBL" id="CP134878">
    <property type="protein sequence ID" value="WNM19455.1"/>
    <property type="molecule type" value="Genomic_DNA"/>
</dbReference>
<dbReference type="Proteomes" id="UP001304515">
    <property type="component" value="Chromosome"/>
</dbReference>
<dbReference type="KEGG" id="fcj:RN605_09115"/>
<dbReference type="Pfam" id="PF25857">
    <property type="entry name" value="DUF7957"/>
    <property type="match status" value="1"/>
</dbReference>
<dbReference type="EMBL" id="CP134890">
    <property type="protein sequence ID" value="WNM20844.1"/>
    <property type="molecule type" value="Genomic_DNA"/>
</dbReference>
<proteinExistence type="predicted"/>
<accession>A0AA96J2T7</accession>
<dbReference type="InterPro" id="IPR058263">
    <property type="entry name" value="DUF7957"/>
</dbReference>
<gene>
    <name evidence="2" type="ORF">RN605_09115</name>
    <name evidence="1" type="ORF">RN608_01945</name>
</gene>
<organism evidence="1">
    <name type="scientific">Flavobacterium capsici</name>
    <dbReference type="NCBI Taxonomy" id="3075618"/>
    <lineage>
        <taxon>Bacteria</taxon>
        <taxon>Pseudomonadati</taxon>
        <taxon>Bacteroidota</taxon>
        <taxon>Flavobacteriia</taxon>
        <taxon>Flavobacteriales</taxon>
        <taxon>Flavobacteriaceae</taxon>
        <taxon>Flavobacterium</taxon>
    </lineage>
</organism>